<dbReference type="EMBL" id="GGFL01014047">
    <property type="protein sequence ID" value="MBW78225.1"/>
    <property type="molecule type" value="Transcribed_RNA"/>
</dbReference>
<proteinExistence type="predicted"/>
<name>A0A2M4DL24_ANODA</name>
<feature type="compositionally biased region" description="Polar residues" evidence="1">
    <location>
        <begin position="76"/>
        <end position="89"/>
    </location>
</feature>
<dbReference type="AlphaFoldDB" id="A0A2M4DL24"/>
<reference evidence="2" key="1">
    <citation type="submission" date="2018-01" db="EMBL/GenBank/DDBJ databases">
        <title>An insight into the sialome of Amazonian anophelines.</title>
        <authorList>
            <person name="Ribeiro J.M."/>
            <person name="Scarpassa V."/>
            <person name="Calvo E."/>
        </authorList>
    </citation>
    <scope>NUCLEOTIDE SEQUENCE</scope>
</reference>
<feature type="region of interest" description="Disordered" evidence="1">
    <location>
        <begin position="69"/>
        <end position="89"/>
    </location>
</feature>
<evidence type="ECO:0000256" key="1">
    <source>
        <dbReference type="SAM" id="MobiDB-lite"/>
    </source>
</evidence>
<sequence length="89" mass="10226">MRCWPQYEIALPVVDIILPVVGLSLLTSRKNFPNEFSSCARMHIRSWYWSMIRYSLLQLSATERNSSIFESSSPSEATMFSSSLEPSFL</sequence>
<evidence type="ECO:0000313" key="2">
    <source>
        <dbReference type="EMBL" id="MBW78225.1"/>
    </source>
</evidence>
<organism evidence="2">
    <name type="scientific">Anopheles darlingi</name>
    <name type="common">Mosquito</name>
    <dbReference type="NCBI Taxonomy" id="43151"/>
    <lineage>
        <taxon>Eukaryota</taxon>
        <taxon>Metazoa</taxon>
        <taxon>Ecdysozoa</taxon>
        <taxon>Arthropoda</taxon>
        <taxon>Hexapoda</taxon>
        <taxon>Insecta</taxon>
        <taxon>Pterygota</taxon>
        <taxon>Neoptera</taxon>
        <taxon>Endopterygota</taxon>
        <taxon>Diptera</taxon>
        <taxon>Nematocera</taxon>
        <taxon>Culicoidea</taxon>
        <taxon>Culicidae</taxon>
        <taxon>Anophelinae</taxon>
        <taxon>Anopheles</taxon>
    </lineage>
</organism>
<accession>A0A2M4DL24</accession>
<protein>
    <submittedName>
        <fullName evidence="2">Putative secreted protein</fullName>
    </submittedName>
</protein>